<protein>
    <submittedName>
        <fullName evidence="1">AvrD family protein</fullName>
    </submittedName>
</protein>
<evidence type="ECO:0000313" key="2">
    <source>
        <dbReference type="Proteomes" id="UP001056164"/>
    </source>
</evidence>
<evidence type="ECO:0000313" key="1">
    <source>
        <dbReference type="EMBL" id="USS90820.1"/>
    </source>
</evidence>
<reference evidence="1" key="1">
    <citation type="submission" date="2022-05" db="EMBL/GenBank/DDBJ databases">
        <authorList>
            <person name="Oliphant S.A."/>
            <person name="Watson-Haigh N.S."/>
            <person name="Sumby K.M."/>
            <person name="Gardner J.M."/>
            <person name="Jiranek V."/>
        </authorList>
    </citation>
    <scope>NUCLEOTIDE SEQUENCE</scope>
    <source>
        <strain evidence="1">KI4_A6</strain>
    </source>
</reference>
<dbReference type="Proteomes" id="UP001056164">
    <property type="component" value="Chromosome"/>
</dbReference>
<dbReference type="EMBL" id="CP097121">
    <property type="protein sequence ID" value="USS90820.1"/>
    <property type="molecule type" value="Genomic_DNA"/>
</dbReference>
<dbReference type="Pfam" id="PF05655">
    <property type="entry name" value="AvrD"/>
    <property type="match status" value="1"/>
</dbReference>
<gene>
    <name evidence="1" type="ORF">M3M37_00920</name>
</gene>
<dbReference type="InterPro" id="IPR008799">
    <property type="entry name" value="Pseudomon_AvrD"/>
</dbReference>
<organism evidence="1 2">
    <name type="scientific">Fructilactobacillus carniphilus</name>
    <dbReference type="NCBI Taxonomy" id="2940297"/>
    <lineage>
        <taxon>Bacteria</taxon>
        <taxon>Bacillati</taxon>
        <taxon>Bacillota</taxon>
        <taxon>Bacilli</taxon>
        <taxon>Lactobacillales</taxon>
        <taxon>Lactobacillaceae</taxon>
        <taxon>Fructilactobacillus</taxon>
    </lineage>
</organism>
<proteinExistence type="predicted"/>
<sequence>MNYSIDNILGNYEYRYFGNGYKKISHYIKKLKFLDKTHYTACAKVSRCSTWSSKNSIQQNQHLTSIDAIDITNKIFSLILFNENKKTENYILYYFEIKTGTIPVENIEDIHVEGTIENHESDYYLFLRIGDMKIESRFLNYGDGFFNEFNEYKNITNYIENIEFDGDSSLTCKYIPESNLGKTNVYLASWLIVFAQLGEVLAFNLAKTSREKSNNFWVRKLKIDLNVNGLLKTDEKDTLMLKVIKNKSINKNNEIWHSFDMEGSDLRNLVDVSAKTALKE</sequence>
<dbReference type="RefSeq" id="WP_252795316.1">
    <property type="nucleotide sequence ID" value="NZ_CP097121.1"/>
</dbReference>
<name>A0ABY5C0M3_9LACO</name>
<accession>A0ABY5C0M3</accession>
<keyword evidence="2" id="KW-1185">Reference proteome</keyword>